<sequence length="82" mass="9766">MPLWSDTEEQPSSSDDILSKLFHPDDRRYETLLAEPTSNVLSYDQQLVEEQQRPRELQKRGRQCLWKVCSWALDKRALKVLY</sequence>
<dbReference type="Proteomes" id="UP000677228">
    <property type="component" value="Unassembled WGS sequence"/>
</dbReference>
<gene>
    <name evidence="2" type="ORF">GPM918_LOCUS3062</name>
    <name evidence="1" type="ORF">OVA965_LOCUS1442</name>
    <name evidence="4" type="ORF">SRO942_LOCUS3062</name>
    <name evidence="3" type="ORF">TMI583_LOCUS1443</name>
</gene>
<evidence type="ECO:0000313" key="3">
    <source>
        <dbReference type="EMBL" id="CAF3518533.1"/>
    </source>
</evidence>
<organism evidence="2 5">
    <name type="scientific">Didymodactylos carnosus</name>
    <dbReference type="NCBI Taxonomy" id="1234261"/>
    <lineage>
        <taxon>Eukaryota</taxon>
        <taxon>Metazoa</taxon>
        <taxon>Spiralia</taxon>
        <taxon>Gnathifera</taxon>
        <taxon>Rotifera</taxon>
        <taxon>Eurotatoria</taxon>
        <taxon>Bdelloidea</taxon>
        <taxon>Philodinida</taxon>
        <taxon>Philodinidae</taxon>
        <taxon>Didymodactylos</taxon>
    </lineage>
</organism>
<dbReference type="Proteomes" id="UP000682733">
    <property type="component" value="Unassembled WGS sequence"/>
</dbReference>
<name>A0A813S7D0_9BILA</name>
<dbReference type="OrthoDB" id="9969938at2759"/>
<protein>
    <submittedName>
        <fullName evidence="2">Uncharacterized protein</fullName>
    </submittedName>
</protein>
<keyword evidence="5" id="KW-1185">Reference proteome</keyword>
<accession>A0A813S7D0</accession>
<evidence type="ECO:0000313" key="4">
    <source>
        <dbReference type="EMBL" id="CAF3576513.1"/>
    </source>
</evidence>
<dbReference type="EMBL" id="CAJNOK010000266">
    <property type="protein sequence ID" value="CAF0741081.1"/>
    <property type="molecule type" value="Genomic_DNA"/>
</dbReference>
<evidence type="ECO:0000313" key="1">
    <source>
        <dbReference type="EMBL" id="CAF0741081.1"/>
    </source>
</evidence>
<dbReference type="Proteomes" id="UP000681722">
    <property type="component" value="Unassembled WGS sequence"/>
</dbReference>
<evidence type="ECO:0000313" key="5">
    <source>
        <dbReference type="Proteomes" id="UP000663829"/>
    </source>
</evidence>
<comment type="caution">
    <text evidence="2">The sequence shown here is derived from an EMBL/GenBank/DDBJ whole genome shotgun (WGS) entry which is preliminary data.</text>
</comment>
<evidence type="ECO:0000313" key="2">
    <source>
        <dbReference type="EMBL" id="CAF0792257.1"/>
    </source>
</evidence>
<proteinExistence type="predicted"/>
<dbReference type="Proteomes" id="UP000663829">
    <property type="component" value="Unassembled WGS sequence"/>
</dbReference>
<reference evidence="2" key="1">
    <citation type="submission" date="2021-02" db="EMBL/GenBank/DDBJ databases">
        <authorList>
            <person name="Nowell W R."/>
        </authorList>
    </citation>
    <scope>NUCLEOTIDE SEQUENCE</scope>
</reference>
<dbReference type="EMBL" id="CAJOBC010000360">
    <property type="protein sequence ID" value="CAF3576513.1"/>
    <property type="molecule type" value="Genomic_DNA"/>
</dbReference>
<dbReference type="AlphaFoldDB" id="A0A813S7D0"/>
<dbReference type="EMBL" id="CAJNOQ010000360">
    <property type="protein sequence ID" value="CAF0792257.1"/>
    <property type="molecule type" value="Genomic_DNA"/>
</dbReference>
<dbReference type="EMBL" id="CAJOBA010000266">
    <property type="protein sequence ID" value="CAF3518533.1"/>
    <property type="molecule type" value="Genomic_DNA"/>
</dbReference>